<reference evidence="1 2" key="1">
    <citation type="submission" date="2019-06" db="EMBL/GenBank/DDBJ databases">
        <title>Pantoea dispersa Assembly.</title>
        <authorList>
            <person name="Wang J."/>
        </authorList>
    </citation>
    <scope>NUCLEOTIDE SEQUENCE [LARGE SCALE GENOMIC DNA]</scope>
    <source>
        <strain evidence="2">bio</strain>
    </source>
</reference>
<keyword evidence="2" id="KW-1185">Reference proteome</keyword>
<organism evidence="1 2">
    <name type="scientific">Pantoea dispersa</name>
    <dbReference type="NCBI Taxonomy" id="59814"/>
    <lineage>
        <taxon>Bacteria</taxon>
        <taxon>Pseudomonadati</taxon>
        <taxon>Pseudomonadota</taxon>
        <taxon>Gammaproteobacteria</taxon>
        <taxon>Enterobacterales</taxon>
        <taxon>Erwiniaceae</taxon>
        <taxon>Pantoea</taxon>
    </lineage>
</organism>
<protein>
    <submittedName>
        <fullName evidence="1">Uncharacterized protein</fullName>
    </submittedName>
</protein>
<gene>
    <name evidence="1" type="ORF">FK492_22505</name>
</gene>
<sequence>MAAPESTLIIQRHIPCRVAIHGDRMTMPEPTPIIHGDLMGLSLNQTQIPAAIKQSHQFTRSINHHRDKPYYPSTPLFIPCCIKAPLLIRDTFCL</sequence>
<proteinExistence type="predicted"/>
<dbReference type="EMBL" id="VICF01000013">
    <property type="protein sequence ID" value="TQC64318.1"/>
    <property type="molecule type" value="Genomic_DNA"/>
</dbReference>
<evidence type="ECO:0000313" key="1">
    <source>
        <dbReference type="EMBL" id="TQC64318.1"/>
    </source>
</evidence>
<name>A0ABY2ZS03_9GAMM</name>
<accession>A0ABY2ZS03</accession>
<dbReference type="Proteomes" id="UP000319715">
    <property type="component" value="Unassembled WGS sequence"/>
</dbReference>
<evidence type="ECO:0000313" key="2">
    <source>
        <dbReference type="Proteomes" id="UP000319715"/>
    </source>
</evidence>
<dbReference type="RefSeq" id="WP_141497129.1">
    <property type="nucleotide sequence ID" value="NZ_LDRZ01000007.1"/>
</dbReference>
<comment type="caution">
    <text evidence="1">The sequence shown here is derived from an EMBL/GenBank/DDBJ whole genome shotgun (WGS) entry which is preliminary data.</text>
</comment>